<dbReference type="SUPFAM" id="SSF56317">
    <property type="entry name" value="Carbon-nitrogen hydrolase"/>
    <property type="match status" value="1"/>
</dbReference>
<organism evidence="3 4">
    <name type="scientific">Auraticoccus cholistanensis</name>
    <dbReference type="NCBI Taxonomy" id="2656650"/>
    <lineage>
        <taxon>Bacteria</taxon>
        <taxon>Bacillati</taxon>
        <taxon>Actinomycetota</taxon>
        <taxon>Actinomycetes</taxon>
        <taxon>Propionibacteriales</taxon>
        <taxon>Propionibacteriaceae</taxon>
        <taxon>Auraticoccus</taxon>
    </lineage>
</organism>
<proteinExistence type="inferred from homology"/>
<dbReference type="EMBL" id="WPCU01000003">
    <property type="protein sequence ID" value="MVA74643.1"/>
    <property type="molecule type" value="Genomic_DNA"/>
</dbReference>
<dbReference type="PANTHER" id="PTHR23088">
    <property type="entry name" value="NITRILASE-RELATED"/>
    <property type="match status" value="1"/>
</dbReference>
<evidence type="ECO:0000256" key="1">
    <source>
        <dbReference type="ARBA" id="ARBA00010613"/>
    </source>
</evidence>
<keyword evidence="4" id="KW-1185">Reference proteome</keyword>
<feature type="non-terminal residue" evidence="3">
    <location>
        <position position="247"/>
    </location>
</feature>
<dbReference type="InterPro" id="IPR001110">
    <property type="entry name" value="UPF0012_CS"/>
</dbReference>
<evidence type="ECO:0000313" key="3">
    <source>
        <dbReference type="EMBL" id="MVA74643.1"/>
    </source>
</evidence>
<dbReference type="PROSITE" id="PS01227">
    <property type="entry name" value="UPF0012"/>
    <property type="match status" value="1"/>
</dbReference>
<name>A0A6A9UPK4_9ACTN</name>
<dbReference type="Pfam" id="PF00795">
    <property type="entry name" value="CN_hydrolase"/>
    <property type="match status" value="1"/>
</dbReference>
<sequence length="247" mass="26607">MTDTLRVALAQLEVARDPEQNLAQVLDRTRQARERGARLVVLPEGIVSRDADDPDATAAGAQPLDGPFVTGMLEASRDGVAIAATVHVRQPDGRTLNVGLVCDGGEIVARYDKLHLYDAFSARESDRVTPGTVLPEPFELDGFRFGLMTCYDVRFPELARALTVAGADALLLPAAWVRGPLKEDHWRTMITARALENTVYVLASGEASRRNIGLSMAVDPLGVTIASAGEAPDLVVADLDRSRIEHA</sequence>
<evidence type="ECO:0000259" key="2">
    <source>
        <dbReference type="PROSITE" id="PS50263"/>
    </source>
</evidence>
<dbReference type="RefSeq" id="WP_156607592.1">
    <property type="nucleotide sequence ID" value="NZ_WPCU01000003.1"/>
</dbReference>
<dbReference type="Gene3D" id="3.60.110.10">
    <property type="entry name" value="Carbon-nitrogen hydrolase"/>
    <property type="match status" value="1"/>
</dbReference>
<dbReference type="Proteomes" id="UP000435304">
    <property type="component" value="Unassembled WGS sequence"/>
</dbReference>
<protein>
    <submittedName>
        <fullName evidence="3">Hydrolase</fullName>
    </submittedName>
</protein>
<dbReference type="AlphaFoldDB" id="A0A6A9UPK4"/>
<dbReference type="PROSITE" id="PS50263">
    <property type="entry name" value="CN_HYDROLASE"/>
    <property type="match status" value="1"/>
</dbReference>
<reference evidence="3 4" key="1">
    <citation type="submission" date="2019-12" db="EMBL/GenBank/DDBJ databases">
        <title>Auraticoccus cholistani sp. nov., an actinomycete isolated from soil of Cholistan desert.</title>
        <authorList>
            <person name="Cheema M.T."/>
        </authorList>
    </citation>
    <scope>NUCLEOTIDE SEQUENCE [LARGE SCALE GENOMIC DNA]</scope>
    <source>
        <strain evidence="3 4">F435</strain>
    </source>
</reference>
<comment type="similarity">
    <text evidence="1">Belongs to the carbon-nitrogen hydrolase superfamily. NIT1/NIT2 family.</text>
</comment>
<evidence type="ECO:0000313" key="4">
    <source>
        <dbReference type="Proteomes" id="UP000435304"/>
    </source>
</evidence>
<accession>A0A6A9UPK4</accession>
<dbReference type="InterPro" id="IPR003010">
    <property type="entry name" value="C-N_Hydrolase"/>
</dbReference>
<comment type="caution">
    <text evidence="3">The sequence shown here is derived from an EMBL/GenBank/DDBJ whole genome shotgun (WGS) entry which is preliminary data.</text>
</comment>
<dbReference type="PANTHER" id="PTHR23088:SF27">
    <property type="entry name" value="DEAMINATED GLUTATHIONE AMIDASE"/>
    <property type="match status" value="1"/>
</dbReference>
<dbReference type="CDD" id="cd07581">
    <property type="entry name" value="nitrilase_3"/>
    <property type="match status" value="1"/>
</dbReference>
<dbReference type="InterPro" id="IPR036526">
    <property type="entry name" value="C-N_Hydrolase_sf"/>
</dbReference>
<gene>
    <name evidence="3" type="ORF">GC722_01120</name>
</gene>
<dbReference type="GO" id="GO:0016787">
    <property type="term" value="F:hydrolase activity"/>
    <property type="evidence" value="ECO:0007669"/>
    <property type="project" value="UniProtKB-KW"/>
</dbReference>
<keyword evidence="3" id="KW-0378">Hydrolase</keyword>
<feature type="domain" description="CN hydrolase" evidence="2">
    <location>
        <begin position="5"/>
        <end position="241"/>
    </location>
</feature>